<sequence length="89" mass="9167">MAGMPGLLVALVPSGAQVITVTVPSPEPPVAPGTTPQPAASDAHAASAPADRRALRLPAGRVGAGRFVLRVRRLPVMHTHDSRTSLTME</sequence>
<reference evidence="2" key="1">
    <citation type="journal article" date="2014" name="Int. J. Syst. Evol. Microbiol.">
        <title>Complete genome sequence of Corynebacterium casei LMG S-19264T (=DSM 44701T), isolated from a smear-ripened cheese.</title>
        <authorList>
            <consortium name="US DOE Joint Genome Institute (JGI-PGF)"/>
            <person name="Walter F."/>
            <person name="Albersmeier A."/>
            <person name="Kalinowski J."/>
            <person name="Ruckert C."/>
        </authorList>
    </citation>
    <scope>NUCLEOTIDE SEQUENCE</scope>
    <source>
        <strain evidence="2">JCM 3302</strain>
    </source>
</reference>
<accession>A0A918ZYN7</accession>
<keyword evidence="3" id="KW-1185">Reference proteome</keyword>
<dbReference type="Proteomes" id="UP000641386">
    <property type="component" value="Unassembled WGS sequence"/>
</dbReference>
<protein>
    <submittedName>
        <fullName evidence="2">Uncharacterized protein</fullName>
    </submittedName>
</protein>
<reference evidence="2" key="2">
    <citation type="submission" date="2020-09" db="EMBL/GenBank/DDBJ databases">
        <authorList>
            <person name="Sun Q."/>
            <person name="Ohkuma M."/>
        </authorList>
    </citation>
    <scope>NUCLEOTIDE SEQUENCE</scope>
    <source>
        <strain evidence="2">JCM 3302</strain>
    </source>
</reference>
<evidence type="ECO:0000256" key="1">
    <source>
        <dbReference type="SAM" id="MobiDB-lite"/>
    </source>
</evidence>
<evidence type="ECO:0000313" key="3">
    <source>
        <dbReference type="Proteomes" id="UP000641386"/>
    </source>
</evidence>
<feature type="compositionally biased region" description="Low complexity" evidence="1">
    <location>
        <begin position="38"/>
        <end position="49"/>
    </location>
</feature>
<gene>
    <name evidence="2" type="ORF">GCM10014715_32580</name>
</gene>
<evidence type="ECO:0000313" key="2">
    <source>
        <dbReference type="EMBL" id="GHE75235.1"/>
    </source>
</evidence>
<dbReference type="AlphaFoldDB" id="A0A918ZYN7"/>
<name>A0A918ZYN7_9ACTN</name>
<dbReference type="EMBL" id="BNBC01000013">
    <property type="protein sequence ID" value="GHE75235.1"/>
    <property type="molecule type" value="Genomic_DNA"/>
</dbReference>
<feature type="region of interest" description="Disordered" evidence="1">
    <location>
        <begin position="23"/>
        <end position="53"/>
    </location>
</feature>
<organism evidence="2 3">
    <name type="scientific">Streptomyces spiralis</name>
    <dbReference type="NCBI Taxonomy" id="66376"/>
    <lineage>
        <taxon>Bacteria</taxon>
        <taxon>Bacillati</taxon>
        <taxon>Actinomycetota</taxon>
        <taxon>Actinomycetes</taxon>
        <taxon>Kitasatosporales</taxon>
        <taxon>Streptomycetaceae</taxon>
        <taxon>Streptomyces</taxon>
    </lineage>
</organism>
<comment type="caution">
    <text evidence="2">The sequence shown here is derived from an EMBL/GenBank/DDBJ whole genome shotgun (WGS) entry which is preliminary data.</text>
</comment>
<proteinExistence type="predicted"/>